<accession>A0A1I1HKG1</accession>
<evidence type="ECO:0000256" key="2">
    <source>
        <dbReference type="SAM" id="MobiDB-lite"/>
    </source>
</evidence>
<evidence type="ECO:0000313" key="3">
    <source>
        <dbReference type="EMBL" id="SFC21570.1"/>
    </source>
</evidence>
<protein>
    <submittedName>
        <fullName evidence="3">Uncharacterized protein</fullName>
    </submittedName>
</protein>
<name>A0A1I1HKG1_9BURK</name>
<feature type="region of interest" description="Disordered" evidence="2">
    <location>
        <begin position="130"/>
        <end position="226"/>
    </location>
</feature>
<keyword evidence="4" id="KW-1185">Reference proteome</keyword>
<dbReference type="STRING" id="1164594.SAMN05216204_104213"/>
<feature type="compositionally biased region" description="Basic and acidic residues" evidence="2">
    <location>
        <begin position="183"/>
        <end position="219"/>
    </location>
</feature>
<proteinExistence type="predicted"/>
<dbReference type="AlphaFoldDB" id="A0A1I1HKG1"/>
<evidence type="ECO:0000313" key="4">
    <source>
        <dbReference type="Proteomes" id="UP000198639"/>
    </source>
</evidence>
<gene>
    <name evidence="3" type="ORF">SAMN05216204_104213</name>
</gene>
<organism evidence="3 4">
    <name type="scientific">Massilia yuzhufengensis</name>
    <dbReference type="NCBI Taxonomy" id="1164594"/>
    <lineage>
        <taxon>Bacteria</taxon>
        <taxon>Pseudomonadati</taxon>
        <taxon>Pseudomonadota</taxon>
        <taxon>Betaproteobacteria</taxon>
        <taxon>Burkholderiales</taxon>
        <taxon>Oxalobacteraceae</taxon>
        <taxon>Telluria group</taxon>
        <taxon>Massilia</taxon>
    </lineage>
</organism>
<feature type="compositionally biased region" description="Low complexity" evidence="2">
    <location>
        <begin position="140"/>
        <end position="154"/>
    </location>
</feature>
<feature type="compositionally biased region" description="Low complexity" evidence="2">
    <location>
        <begin position="168"/>
        <end position="182"/>
    </location>
</feature>
<reference evidence="4" key="1">
    <citation type="submission" date="2016-10" db="EMBL/GenBank/DDBJ databases">
        <authorList>
            <person name="Varghese N."/>
            <person name="Submissions S."/>
        </authorList>
    </citation>
    <scope>NUCLEOTIDE SEQUENCE [LARGE SCALE GENOMIC DNA]</scope>
    <source>
        <strain evidence="4">CGMCC 1.12041</strain>
    </source>
</reference>
<dbReference type="EMBL" id="FOLD01000004">
    <property type="protein sequence ID" value="SFC21570.1"/>
    <property type="molecule type" value="Genomic_DNA"/>
</dbReference>
<sequence length="226" mass="24148">MTSHTVLRSIAAGLAALVLGACSTVEQGPTVAAIDPVTSSEQADARLVAVAAERAAIEARFAEREAVCYDKFLVNNCLDEAQERRRTALAAQRNIEIEAERFKRRVKVEERDRDIAAAEAQYKAEEAALAGQPAVAPKEATALPPAKPSPAASRMARRNAKAQEEAARAPQEAAKAAANAAAFEERKRKAEQKQKDVAQRVAEREAKAARKKADAEKAKAAVPAGK</sequence>
<dbReference type="RefSeq" id="WP_091872304.1">
    <property type="nucleotide sequence ID" value="NZ_FOLD01000004.1"/>
</dbReference>
<feature type="coiled-coil region" evidence="1">
    <location>
        <begin position="78"/>
        <end position="128"/>
    </location>
</feature>
<dbReference type="OrthoDB" id="8777086at2"/>
<evidence type="ECO:0000256" key="1">
    <source>
        <dbReference type="SAM" id="Coils"/>
    </source>
</evidence>
<keyword evidence="1" id="KW-0175">Coiled coil</keyword>
<dbReference type="Proteomes" id="UP000198639">
    <property type="component" value="Unassembled WGS sequence"/>
</dbReference>